<feature type="transmembrane region" description="Helical" evidence="1">
    <location>
        <begin position="64"/>
        <end position="88"/>
    </location>
</feature>
<keyword evidence="4" id="KW-1185">Reference proteome</keyword>
<keyword evidence="1" id="KW-1133">Transmembrane helix</keyword>
<name>M0IS46_HALMT</name>
<evidence type="ECO:0000313" key="2">
    <source>
        <dbReference type="EMBL" id="AHZ23352.1"/>
    </source>
</evidence>
<sequence length="90" mass="9380">MSRGYSTHHHSPRQKPSFTSFVLIFSGAAAFCAAVLVLTFDILSGLSGMYIAAAGSIPGVNGQAIVISVGLLLLGVPSTLYGLVLLFLRL</sequence>
<proteinExistence type="predicted"/>
<evidence type="ECO:0000256" key="1">
    <source>
        <dbReference type="SAM" id="Phobius"/>
    </source>
</evidence>
<dbReference type="AlphaFoldDB" id="M0IS46"/>
<evidence type="ECO:0000313" key="3">
    <source>
        <dbReference type="EMBL" id="ELZ99520.1"/>
    </source>
</evidence>
<reference evidence="3 4" key="1">
    <citation type="journal article" date="2014" name="PLoS Genet.">
        <title>Phylogenetically driven sequencing of extremely halophilic archaea reveals strategies for static and dynamic osmo-response.</title>
        <authorList>
            <person name="Becker E.A."/>
            <person name="Seitzer P.M."/>
            <person name="Tritt A."/>
            <person name="Larsen D."/>
            <person name="Krusor M."/>
            <person name="Yao A.I."/>
            <person name="Wu D."/>
            <person name="Madern D."/>
            <person name="Eisen J.A."/>
            <person name="Darling A.E."/>
            <person name="Facciotti M.T."/>
        </authorList>
    </citation>
    <scope>NUCLEOTIDE SEQUENCE [LARGE SCALE GENOMIC DNA]</scope>
    <source>
        <strain evidence="3">ATCC 33500</strain>
        <strain evidence="4">ATCC 33500 / DSM 1411 / JCM 8866 / NBRC 14739 / NCIMB 2177 / R-4</strain>
    </source>
</reference>
<organism evidence="3 4">
    <name type="scientific">Haloferax mediterranei (strain ATCC 33500 / DSM 1411 / JCM 8866 / NBRC 14739 / NCIMB 2177 / R-4)</name>
    <name type="common">Halobacterium mediterranei</name>
    <dbReference type="NCBI Taxonomy" id="523841"/>
    <lineage>
        <taxon>Archaea</taxon>
        <taxon>Methanobacteriati</taxon>
        <taxon>Methanobacteriota</taxon>
        <taxon>Stenosarchaea group</taxon>
        <taxon>Halobacteria</taxon>
        <taxon>Halobacteriales</taxon>
        <taxon>Haloferacaceae</taxon>
        <taxon>Haloferax</taxon>
    </lineage>
</organism>
<accession>M0IS46</accession>
<dbReference type="GeneID" id="40154800"/>
<reference evidence="2 5" key="2">
    <citation type="submission" date="2014-04" db="EMBL/GenBank/DDBJ databases">
        <title>Transcriptional profiles of Haloferax mediterranei on the basis of nitrogen availability.</title>
        <authorList>
            <person name="Bautista V."/>
        </authorList>
    </citation>
    <scope>NUCLEOTIDE SEQUENCE [LARGE SCALE GENOMIC DNA]</scope>
    <source>
        <strain evidence="2">ATCC 33500</strain>
        <strain evidence="5">ATCC 33500 / DSM 1411 / JCM 8866 / NBRC 14739 / NCIMB 2177 / R-4</strain>
    </source>
</reference>
<dbReference type="EMBL" id="AOLO01000011">
    <property type="protein sequence ID" value="ELZ99520.1"/>
    <property type="molecule type" value="Genomic_DNA"/>
</dbReference>
<evidence type="ECO:0000313" key="4">
    <source>
        <dbReference type="Proteomes" id="UP000011603"/>
    </source>
</evidence>
<dbReference type="PATRIC" id="fig|523841.21.peg.2673"/>
<feature type="transmembrane region" description="Helical" evidence="1">
    <location>
        <begin position="21"/>
        <end position="44"/>
    </location>
</feature>
<dbReference type="Proteomes" id="UP000011603">
    <property type="component" value="Unassembled WGS sequence"/>
</dbReference>
<evidence type="ECO:0000313" key="5">
    <source>
        <dbReference type="Proteomes" id="UP000027075"/>
    </source>
</evidence>
<dbReference type="RefSeq" id="WP_004059697.1">
    <property type="nucleotide sequence ID" value="NC_017941.2"/>
</dbReference>
<gene>
    <name evidence="2" type="ORF">BM92_12210</name>
    <name evidence="3" type="ORF">C439_13239</name>
</gene>
<dbReference type="EMBL" id="CP007551">
    <property type="protein sequence ID" value="AHZ23352.1"/>
    <property type="molecule type" value="Genomic_DNA"/>
</dbReference>
<dbReference type="Proteomes" id="UP000027075">
    <property type="component" value="Chromosome"/>
</dbReference>
<keyword evidence="1" id="KW-0812">Transmembrane</keyword>
<protein>
    <submittedName>
        <fullName evidence="3">Uncharacterized protein</fullName>
    </submittedName>
</protein>
<keyword evidence="1" id="KW-0472">Membrane</keyword>